<dbReference type="STRING" id="1801780.A2917_01640"/>
<dbReference type="GO" id="GO:0030246">
    <property type="term" value="F:carbohydrate binding"/>
    <property type="evidence" value="ECO:0007669"/>
    <property type="project" value="InterPro"/>
</dbReference>
<evidence type="ECO:0000259" key="3">
    <source>
        <dbReference type="Pfam" id="PF00963"/>
    </source>
</evidence>
<feature type="signal peptide" evidence="2">
    <location>
        <begin position="1"/>
        <end position="26"/>
    </location>
</feature>
<accession>A0A1F6XLT9</accession>
<dbReference type="AlphaFoldDB" id="A0A1F6XLT9"/>
<evidence type="ECO:0000256" key="2">
    <source>
        <dbReference type="SAM" id="SignalP"/>
    </source>
</evidence>
<comment type="caution">
    <text evidence="4">The sequence shown here is derived from an EMBL/GenBank/DDBJ whole genome shotgun (WGS) entry which is preliminary data.</text>
</comment>
<gene>
    <name evidence="4" type="ORF">A2917_01640</name>
</gene>
<keyword evidence="1" id="KW-1133">Transmembrane helix</keyword>
<evidence type="ECO:0000313" key="4">
    <source>
        <dbReference type="EMBL" id="OGI95063.1"/>
    </source>
</evidence>
<dbReference type="Pfam" id="PF00963">
    <property type="entry name" value="Cohesin"/>
    <property type="match status" value="1"/>
</dbReference>
<proteinExistence type="predicted"/>
<sequence length="286" mass="31760">MNKFTIYNLKFLIFFSFFLLASQASAATLSLDLEKKEAKIGEIVNLTIFLNTEGQSINTIEGDLRYDASLLQAEAVNIGGSFISFWIEQPDLKTPGTIHFSGITPGGISATSGEAFGIIFRAQKEGNTILSLNNVNLFLNDGEGSRAQAKIMNASFKISGNVVGTPESVAIIDTVPPEKFKIVRARDVSIYDNKWFAAFSTLDKISGVDRYIICEFWSCTLEESPYLLKNQTSFYRIKVNAYDQNGNSTSATLTSPYLVLIILLLFTFIVVTMYLCIRLRKNSARK</sequence>
<dbReference type="InterPro" id="IPR002102">
    <property type="entry name" value="Cohesin_dom"/>
</dbReference>
<reference evidence="4 5" key="1">
    <citation type="journal article" date="2016" name="Nat. Commun.">
        <title>Thousands of microbial genomes shed light on interconnected biogeochemical processes in an aquifer system.</title>
        <authorList>
            <person name="Anantharaman K."/>
            <person name="Brown C.T."/>
            <person name="Hug L.A."/>
            <person name="Sharon I."/>
            <person name="Castelle C.J."/>
            <person name="Probst A.J."/>
            <person name="Thomas B.C."/>
            <person name="Singh A."/>
            <person name="Wilkins M.J."/>
            <person name="Karaoz U."/>
            <person name="Brodie E.L."/>
            <person name="Williams K.H."/>
            <person name="Hubbard S.S."/>
            <person name="Banfield J.F."/>
        </authorList>
    </citation>
    <scope>NUCLEOTIDE SEQUENCE [LARGE SCALE GENOMIC DNA]</scope>
</reference>
<protein>
    <recommendedName>
        <fullName evidence="3">Cohesin domain-containing protein</fullName>
    </recommendedName>
</protein>
<dbReference type="Proteomes" id="UP000178104">
    <property type="component" value="Unassembled WGS sequence"/>
</dbReference>
<keyword evidence="1" id="KW-0812">Transmembrane</keyword>
<feature type="transmembrane region" description="Helical" evidence="1">
    <location>
        <begin position="257"/>
        <end position="277"/>
    </location>
</feature>
<name>A0A1F6XLT9_9BACT</name>
<dbReference type="EMBL" id="MFVE01000008">
    <property type="protein sequence ID" value="OGI95063.1"/>
    <property type="molecule type" value="Genomic_DNA"/>
</dbReference>
<dbReference type="CDD" id="cd08547">
    <property type="entry name" value="Type_II_cohesin"/>
    <property type="match status" value="1"/>
</dbReference>
<evidence type="ECO:0000313" key="5">
    <source>
        <dbReference type="Proteomes" id="UP000178104"/>
    </source>
</evidence>
<keyword evidence="1" id="KW-0472">Membrane</keyword>
<keyword evidence="2" id="KW-0732">Signal</keyword>
<feature type="domain" description="Cohesin" evidence="3">
    <location>
        <begin position="31"/>
        <end position="145"/>
    </location>
</feature>
<feature type="chain" id="PRO_5009527435" description="Cohesin domain-containing protein" evidence="2">
    <location>
        <begin position="27"/>
        <end position="286"/>
    </location>
</feature>
<dbReference type="GO" id="GO:0000272">
    <property type="term" value="P:polysaccharide catabolic process"/>
    <property type="evidence" value="ECO:0007669"/>
    <property type="project" value="InterPro"/>
</dbReference>
<evidence type="ECO:0000256" key="1">
    <source>
        <dbReference type="SAM" id="Phobius"/>
    </source>
</evidence>
<dbReference type="Gene3D" id="2.60.40.680">
    <property type="match status" value="1"/>
</dbReference>
<organism evidence="4 5">
    <name type="scientific">Candidatus Nomurabacteria bacterium RIFCSPLOWO2_01_FULL_42_17</name>
    <dbReference type="NCBI Taxonomy" id="1801780"/>
    <lineage>
        <taxon>Bacteria</taxon>
        <taxon>Candidatus Nomuraibacteriota</taxon>
    </lineage>
</organism>
<dbReference type="InterPro" id="IPR008965">
    <property type="entry name" value="CBM2/CBM3_carb-bd_dom_sf"/>
</dbReference>
<dbReference type="SUPFAM" id="SSF49384">
    <property type="entry name" value="Carbohydrate-binding domain"/>
    <property type="match status" value="1"/>
</dbReference>